<dbReference type="AlphaFoldDB" id="A0AAC8TK97"/>
<proteinExistence type="predicted"/>
<gene>
    <name evidence="2" type="ORF">AA314_09412</name>
</gene>
<protein>
    <submittedName>
        <fullName evidence="2">Uncharacterized protein</fullName>
    </submittedName>
</protein>
<feature type="region of interest" description="Disordered" evidence="1">
    <location>
        <begin position="38"/>
        <end position="63"/>
    </location>
</feature>
<evidence type="ECO:0000256" key="1">
    <source>
        <dbReference type="SAM" id="MobiDB-lite"/>
    </source>
</evidence>
<evidence type="ECO:0000313" key="3">
    <source>
        <dbReference type="Proteomes" id="UP000035579"/>
    </source>
</evidence>
<reference evidence="2 3" key="1">
    <citation type="submission" date="2015-05" db="EMBL/GenBank/DDBJ databases">
        <title>Genome assembly of Archangium gephyra DSM 2261.</title>
        <authorList>
            <person name="Sharma G."/>
            <person name="Subramanian S."/>
        </authorList>
    </citation>
    <scope>NUCLEOTIDE SEQUENCE [LARGE SCALE GENOMIC DNA]</scope>
    <source>
        <strain evidence="2 3">DSM 2261</strain>
    </source>
</reference>
<evidence type="ECO:0000313" key="2">
    <source>
        <dbReference type="EMBL" id="AKJ07786.1"/>
    </source>
</evidence>
<dbReference type="KEGG" id="age:AA314_09412"/>
<name>A0AAC8TK97_9BACT</name>
<accession>A0AAC8TK97</accession>
<organism evidence="2 3">
    <name type="scientific">Archangium gephyra</name>
    <dbReference type="NCBI Taxonomy" id="48"/>
    <lineage>
        <taxon>Bacteria</taxon>
        <taxon>Pseudomonadati</taxon>
        <taxon>Myxococcota</taxon>
        <taxon>Myxococcia</taxon>
        <taxon>Myxococcales</taxon>
        <taxon>Cystobacterineae</taxon>
        <taxon>Archangiaceae</taxon>
        <taxon>Archangium</taxon>
    </lineage>
</organism>
<sequence>MARPRAPAGPPPATGWCCPGAPRQSARARCPVRCRAPSAPVGLAPSRLRRGRAAPPGAPARPR</sequence>
<dbReference type="Proteomes" id="UP000035579">
    <property type="component" value="Chromosome"/>
</dbReference>
<dbReference type="EMBL" id="CP011509">
    <property type="protein sequence ID" value="AKJ07786.1"/>
    <property type="molecule type" value="Genomic_DNA"/>
</dbReference>